<reference evidence="7" key="1">
    <citation type="submission" date="2022-07" db="EMBL/GenBank/DDBJ databases">
        <title>Gramela sediminis sp. nov., isolated from deep-sea sediment of the Indian Ocean.</title>
        <authorList>
            <person name="Shi H."/>
        </authorList>
    </citation>
    <scope>NUCLEOTIDE SEQUENCE</scope>
    <source>
        <strain evidence="7">GC03-9</strain>
    </source>
</reference>
<keyword evidence="3 5" id="KW-1133">Transmembrane helix</keyword>
<evidence type="ECO:0000256" key="3">
    <source>
        <dbReference type="ARBA" id="ARBA00022989"/>
    </source>
</evidence>
<sequence length="145" mass="17233">MINSEDLPYLVQKKLDGLKPEYQKQYINEYRTKKKSVGTAYLLLIVLGWHYAYLKKWGIQVLCWITFWGFLIWWVIDLFRIPKLVKEYNEELALKIINQYSFLIKENPQTTQKTLTNTSNSNAFRSVSSGLTINELYRKKPNRSC</sequence>
<protein>
    <submittedName>
        <fullName evidence="7">TM2 domain-containing protein</fullName>
    </submittedName>
</protein>
<keyword evidence="8" id="KW-1185">Reference proteome</keyword>
<comment type="subcellular location">
    <subcellularLocation>
        <location evidence="1">Membrane</location>
        <topology evidence="1">Multi-pass membrane protein</topology>
    </subcellularLocation>
</comment>
<feature type="transmembrane region" description="Helical" evidence="5">
    <location>
        <begin position="36"/>
        <end position="53"/>
    </location>
</feature>
<dbReference type="InterPro" id="IPR007829">
    <property type="entry name" value="TM2"/>
</dbReference>
<evidence type="ECO:0000256" key="2">
    <source>
        <dbReference type="ARBA" id="ARBA00022692"/>
    </source>
</evidence>
<dbReference type="RefSeq" id="WP_241549442.1">
    <property type="nucleotide sequence ID" value="NZ_JANCNS010000001.1"/>
</dbReference>
<feature type="domain" description="TM2" evidence="6">
    <location>
        <begin position="34"/>
        <end position="79"/>
    </location>
</feature>
<organism evidence="7 8">
    <name type="scientific">Christiangramia oceanisediminis</name>
    <dbReference type="NCBI Taxonomy" id="2920386"/>
    <lineage>
        <taxon>Bacteria</taxon>
        <taxon>Pseudomonadati</taxon>
        <taxon>Bacteroidota</taxon>
        <taxon>Flavobacteriia</taxon>
        <taxon>Flavobacteriales</taxon>
        <taxon>Flavobacteriaceae</taxon>
        <taxon>Christiangramia</taxon>
    </lineage>
</organism>
<dbReference type="PANTHER" id="PTHR21016:SF25">
    <property type="entry name" value="TM2 DOMAIN-CONTAINING PROTEIN DDB_G0277895-RELATED"/>
    <property type="match status" value="1"/>
</dbReference>
<feature type="transmembrane region" description="Helical" evidence="5">
    <location>
        <begin position="59"/>
        <end position="76"/>
    </location>
</feature>
<dbReference type="Pfam" id="PF05154">
    <property type="entry name" value="TM2"/>
    <property type="match status" value="1"/>
</dbReference>
<evidence type="ECO:0000313" key="8">
    <source>
        <dbReference type="Proteomes" id="UP001155280"/>
    </source>
</evidence>
<dbReference type="GO" id="GO:0016020">
    <property type="term" value="C:membrane"/>
    <property type="evidence" value="ECO:0007669"/>
    <property type="project" value="UniProtKB-SubCell"/>
</dbReference>
<evidence type="ECO:0000256" key="1">
    <source>
        <dbReference type="ARBA" id="ARBA00004141"/>
    </source>
</evidence>
<accession>A0A9X2I8F7</accession>
<evidence type="ECO:0000256" key="4">
    <source>
        <dbReference type="ARBA" id="ARBA00023136"/>
    </source>
</evidence>
<comment type="caution">
    <text evidence="7">The sequence shown here is derived from an EMBL/GenBank/DDBJ whole genome shotgun (WGS) entry which is preliminary data.</text>
</comment>
<keyword evidence="2 5" id="KW-0812">Transmembrane</keyword>
<dbReference type="AlphaFoldDB" id="A0A9X2I8F7"/>
<evidence type="ECO:0000256" key="5">
    <source>
        <dbReference type="SAM" id="Phobius"/>
    </source>
</evidence>
<dbReference type="PANTHER" id="PTHR21016">
    <property type="entry name" value="BETA-AMYLOID BINDING PROTEIN-RELATED"/>
    <property type="match status" value="1"/>
</dbReference>
<keyword evidence="4 5" id="KW-0472">Membrane</keyword>
<proteinExistence type="predicted"/>
<name>A0A9X2I8F7_9FLAO</name>
<evidence type="ECO:0000259" key="6">
    <source>
        <dbReference type="Pfam" id="PF05154"/>
    </source>
</evidence>
<dbReference type="EMBL" id="JANCNS010000001">
    <property type="protein sequence ID" value="MCP9199132.1"/>
    <property type="molecule type" value="Genomic_DNA"/>
</dbReference>
<dbReference type="InterPro" id="IPR050932">
    <property type="entry name" value="TM2D1-3-like"/>
</dbReference>
<gene>
    <name evidence="7" type="ORF">MKO06_04375</name>
</gene>
<dbReference type="Proteomes" id="UP001155280">
    <property type="component" value="Unassembled WGS sequence"/>
</dbReference>
<evidence type="ECO:0000313" key="7">
    <source>
        <dbReference type="EMBL" id="MCP9199132.1"/>
    </source>
</evidence>